<evidence type="ECO:0000256" key="6">
    <source>
        <dbReference type="ARBA" id="ARBA00023065"/>
    </source>
</evidence>
<keyword evidence="8" id="KW-0407">Ion channel</keyword>
<keyword evidence="3" id="KW-0813">Transport</keyword>
<feature type="transmembrane region" description="Helical" evidence="9">
    <location>
        <begin position="46"/>
        <end position="65"/>
    </location>
</feature>
<dbReference type="OrthoDB" id="68611at2759"/>
<feature type="transmembrane region" description="Helical" evidence="9">
    <location>
        <begin position="155"/>
        <end position="175"/>
    </location>
</feature>
<dbReference type="Pfam" id="PF11744">
    <property type="entry name" value="ALMT"/>
    <property type="match status" value="1"/>
</dbReference>
<accession>A0A7J7MVN1</accession>
<dbReference type="GO" id="GO:0034220">
    <property type="term" value="P:monoatomic ion transmembrane transport"/>
    <property type="evidence" value="ECO:0007669"/>
    <property type="project" value="UniProtKB-KW"/>
</dbReference>
<keyword evidence="11" id="KW-1185">Reference proteome</keyword>
<keyword evidence="7 9" id="KW-0472">Membrane</keyword>
<proteinExistence type="inferred from homology"/>
<evidence type="ECO:0000256" key="5">
    <source>
        <dbReference type="ARBA" id="ARBA00022989"/>
    </source>
</evidence>
<gene>
    <name evidence="10" type="ORF">GIB67_042062</name>
</gene>
<comment type="subcellular location">
    <subcellularLocation>
        <location evidence="1">Membrane</location>
        <topology evidence="1">Multi-pass membrane protein</topology>
    </subcellularLocation>
</comment>
<keyword evidence="4 9" id="KW-0812">Transmembrane</keyword>
<feature type="transmembrane region" description="Helical" evidence="9">
    <location>
        <begin position="129"/>
        <end position="148"/>
    </location>
</feature>
<comment type="similarity">
    <text evidence="2">Belongs to the aromatic acid exporter (TC 2.A.85) family.</text>
</comment>
<evidence type="ECO:0000256" key="1">
    <source>
        <dbReference type="ARBA" id="ARBA00004141"/>
    </source>
</evidence>
<dbReference type="EMBL" id="JACGCM010001210">
    <property type="protein sequence ID" value="KAF6158981.1"/>
    <property type="molecule type" value="Genomic_DNA"/>
</dbReference>
<feature type="transmembrane region" description="Helical" evidence="9">
    <location>
        <begin position="187"/>
        <end position="209"/>
    </location>
</feature>
<protein>
    <recommendedName>
        <fullName evidence="12">Aluminum-activated malate transporter</fullName>
    </recommendedName>
</protein>
<dbReference type="InterPro" id="IPR020966">
    <property type="entry name" value="ALMT"/>
</dbReference>
<evidence type="ECO:0000313" key="10">
    <source>
        <dbReference type="EMBL" id="KAF6158981.1"/>
    </source>
</evidence>
<dbReference type="GO" id="GO:0016020">
    <property type="term" value="C:membrane"/>
    <property type="evidence" value="ECO:0007669"/>
    <property type="project" value="UniProtKB-SubCell"/>
</dbReference>
<evidence type="ECO:0000256" key="8">
    <source>
        <dbReference type="ARBA" id="ARBA00023303"/>
    </source>
</evidence>
<feature type="transmembrane region" description="Helical" evidence="9">
    <location>
        <begin position="103"/>
        <end position="123"/>
    </location>
</feature>
<evidence type="ECO:0000256" key="7">
    <source>
        <dbReference type="ARBA" id="ARBA00023136"/>
    </source>
</evidence>
<name>A0A7J7MVN1_9MAGN</name>
<dbReference type="PANTHER" id="PTHR31086">
    <property type="entry name" value="ALUMINUM-ACTIVATED MALATE TRANSPORTER 10"/>
    <property type="match status" value="1"/>
</dbReference>
<dbReference type="GO" id="GO:0015743">
    <property type="term" value="P:malate transport"/>
    <property type="evidence" value="ECO:0007669"/>
    <property type="project" value="InterPro"/>
</dbReference>
<dbReference type="AlphaFoldDB" id="A0A7J7MVN1"/>
<evidence type="ECO:0008006" key="12">
    <source>
        <dbReference type="Google" id="ProtNLM"/>
    </source>
</evidence>
<evidence type="ECO:0000256" key="4">
    <source>
        <dbReference type="ARBA" id="ARBA00022692"/>
    </source>
</evidence>
<evidence type="ECO:0000313" key="11">
    <source>
        <dbReference type="Proteomes" id="UP000541444"/>
    </source>
</evidence>
<reference evidence="10 11" key="1">
    <citation type="journal article" date="2020" name="IScience">
        <title>Genome Sequencing of the Endangered Kingdonia uniflora (Circaeasteraceae, Ranunculales) Reveals Potential Mechanisms of Evolutionary Specialization.</title>
        <authorList>
            <person name="Sun Y."/>
            <person name="Deng T."/>
            <person name="Zhang A."/>
            <person name="Moore M.J."/>
            <person name="Landis J.B."/>
            <person name="Lin N."/>
            <person name="Zhang H."/>
            <person name="Zhang X."/>
            <person name="Huang J."/>
            <person name="Zhang X."/>
            <person name="Sun H."/>
            <person name="Wang H."/>
        </authorList>
    </citation>
    <scope>NUCLEOTIDE SEQUENCE [LARGE SCALE GENOMIC DNA]</scope>
    <source>
        <strain evidence="10">TB1705</strain>
        <tissue evidence="10">Leaf</tissue>
    </source>
</reference>
<organism evidence="10 11">
    <name type="scientific">Kingdonia uniflora</name>
    <dbReference type="NCBI Taxonomy" id="39325"/>
    <lineage>
        <taxon>Eukaryota</taxon>
        <taxon>Viridiplantae</taxon>
        <taxon>Streptophyta</taxon>
        <taxon>Embryophyta</taxon>
        <taxon>Tracheophyta</taxon>
        <taxon>Spermatophyta</taxon>
        <taxon>Magnoliopsida</taxon>
        <taxon>Ranunculales</taxon>
        <taxon>Circaeasteraceae</taxon>
        <taxon>Kingdonia</taxon>
    </lineage>
</organism>
<evidence type="ECO:0000256" key="9">
    <source>
        <dbReference type="SAM" id="Phobius"/>
    </source>
</evidence>
<keyword evidence="5 9" id="KW-1133">Transmembrane helix</keyword>
<sequence>MEIESKVSVFGHMSRCFCTGYKRLRNKVIGVLNHMKAVAEEDPRRVIHSIKMGLALSLISIVYYFNPFYDGFGVSAMWAVLTVVVVFEFTVGATLGKGLNRGIATCIAGALGIAAHHLAGFAGDTAEPVLLGFFVFVLATTASFSRFFPGIKARYDYGVLIFILTFSLVSVSGYRVEKIIELAHQRLSTILIGSFTCVFISVFVCPVWAGEELHKLIALNMEKIADFLEGFGGELFDNNKEHSKDDKSVLQRYKSVLNSKTTEETMANFARWEPKHGSFKFRHPWKQYLKIGAVTRECAYRVDALNGYLNSNVQAPHEFKTKIQEKCTKISVESGKALRELALGITTMTHTNAADEHILNANIYTEELKETLKTSVLANTSLLQVIPVTTVASLLIEITICTEKIAESVYELGRLVKFKTTVDSSMKTIDNSIVTLDKPNIVHLPPVSKNDGDHFVVIISGLPLIMDTGVKVHESVIDII</sequence>
<evidence type="ECO:0000256" key="3">
    <source>
        <dbReference type="ARBA" id="ARBA00022448"/>
    </source>
</evidence>
<comment type="caution">
    <text evidence="10">The sequence shown here is derived from an EMBL/GenBank/DDBJ whole genome shotgun (WGS) entry which is preliminary data.</text>
</comment>
<keyword evidence="6" id="KW-0406">Ion transport</keyword>
<feature type="transmembrane region" description="Helical" evidence="9">
    <location>
        <begin position="71"/>
        <end position="91"/>
    </location>
</feature>
<evidence type="ECO:0000256" key="2">
    <source>
        <dbReference type="ARBA" id="ARBA00007079"/>
    </source>
</evidence>
<dbReference type="Proteomes" id="UP000541444">
    <property type="component" value="Unassembled WGS sequence"/>
</dbReference>